<dbReference type="FunCoup" id="A0A6P8H2C7">
    <property type="interactions" value="963"/>
</dbReference>
<dbReference type="GO" id="GO:0005789">
    <property type="term" value="C:endoplasmic reticulum membrane"/>
    <property type="evidence" value="ECO:0007669"/>
    <property type="project" value="UniProtKB-SubCell"/>
</dbReference>
<dbReference type="PANTHER" id="PTHR48176">
    <property type="entry name" value="DDRGK DOMAIN-CONTAINING PROTEIN 1"/>
    <property type="match status" value="1"/>
</dbReference>
<dbReference type="AlphaFoldDB" id="A0A6P8H2C7"/>
<keyword evidence="4 10" id="KW-0812">Transmembrane</keyword>
<dbReference type="OrthoDB" id="2285710at2759"/>
<protein>
    <recommendedName>
        <fullName evidence="3">DDRGK domain-containing protein 1</fullName>
    </recommendedName>
</protein>
<evidence type="ECO:0000256" key="1">
    <source>
        <dbReference type="ARBA" id="ARBA00004389"/>
    </source>
</evidence>
<evidence type="ECO:0000256" key="4">
    <source>
        <dbReference type="ARBA" id="ARBA00022692"/>
    </source>
</evidence>
<keyword evidence="5" id="KW-0833">Ubl conjugation pathway</keyword>
<comment type="similarity">
    <text evidence="2">Belongs to the DDRGK1 family.</text>
</comment>
<dbReference type="SUPFAM" id="SSF46785">
    <property type="entry name" value="Winged helix' DNA-binding domain"/>
    <property type="match status" value="1"/>
</dbReference>
<keyword evidence="11" id="KW-1185">Reference proteome</keyword>
<dbReference type="GO" id="GO:0044389">
    <property type="term" value="F:ubiquitin-like protein ligase binding"/>
    <property type="evidence" value="ECO:0007669"/>
    <property type="project" value="TreeGrafter"/>
</dbReference>
<organism evidence="11 12">
    <name type="scientific">Actinia tenebrosa</name>
    <name type="common">Australian red waratah sea anemone</name>
    <dbReference type="NCBI Taxonomy" id="6105"/>
    <lineage>
        <taxon>Eukaryota</taxon>
        <taxon>Metazoa</taxon>
        <taxon>Cnidaria</taxon>
        <taxon>Anthozoa</taxon>
        <taxon>Hexacorallia</taxon>
        <taxon>Actiniaria</taxon>
        <taxon>Actiniidae</taxon>
        <taxon>Actinia</taxon>
    </lineage>
</organism>
<dbReference type="SMART" id="SM01128">
    <property type="entry name" value="DDRGK"/>
    <property type="match status" value="1"/>
</dbReference>
<dbReference type="Pfam" id="PF09756">
    <property type="entry name" value="DDRGK"/>
    <property type="match status" value="1"/>
</dbReference>
<dbReference type="InterPro" id="IPR050899">
    <property type="entry name" value="DDRGK_domain-containing"/>
</dbReference>
<evidence type="ECO:0000256" key="7">
    <source>
        <dbReference type="ARBA" id="ARBA00022989"/>
    </source>
</evidence>
<dbReference type="InterPro" id="IPR036388">
    <property type="entry name" value="WH-like_DNA-bd_sf"/>
</dbReference>
<keyword evidence="6" id="KW-0256">Endoplasmic reticulum</keyword>
<keyword evidence="7 10" id="KW-1133">Transmembrane helix</keyword>
<feature type="region of interest" description="Disordered" evidence="9">
    <location>
        <begin position="61"/>
        <end position="103"/>
    </location>
</feature>
<evidence type="ECO:0000313" key="12">
    <source>
        <dbReference type="RefSeq" id="XP_031549566.1"/>
    </source>
</evidence>
<dbReference type="PANTHER" id="PTHR48176:SF1">
    <property type="entry name" value="DDRGK DOMAIN-CONTAINING PROTEIN 1"/>
    <property type="match status" value="1"/>
</dbReference>
<name>A0A6P8H2C7_ACTTE</name>
<evidence type="ECO:0000256" key="8">
    <source>
        <dbReference type="ARBA" id="ARBA00023136"/>
    </source>
</evidence>
<dbReference type="InterPro" id="IPR019153">
    <property type="entry name" value="DDRGK_dom-contain"/>
</dbReference>
<sequence length="303" mass="35337">MAAWNPFAIWLVVAAIVGFFLLTAVLIAQWKEKKKKKDKTAVRDPVRVNEVVGPAGRRRVRNARNRMNAARRNERDDDDDDDYNDVDDDGGGAFPMAFDDQMPMGKIGTKKLKKLEMKAEKKAMREQMEAEREDRKEREALREAERKREDERRKQEQERREEEERIRKEEEEKKAYEEYLAMKEAFLVEEEGVGETEEETQALLQDFINYIKDKKVVMLEDLACQFGLRTQEAINRLQILQESEQITGVIDDRGKFIYISKEELESVAKFIRQRGRVTITDLAESSNKLINLQANTNQVEATA</sequence>
<gene>
    <name evidence="12" type="primary">LOC116287093</name>
</gene>
<dbReference type="InParanoid" id="A0A6P8H2C7"/>
<dbReference type="KEGG" id="aten:116287093"/>
<evidence type="ECO:0000313" key="11">
    <source>
        <dbReference type="Proteomes" id="UP000515163"/>
    </source>
</evidence>
<feature type="compositionally biased region" description="Acidic residues" evidence="9">
    <location>
        <begin position="76"/>
        <end position="90"/>
    </location>
</feature>
<evidence type="ECO:0000256" key="2">
    <source>
        <dbReference type="ARBA" id="ARBA00009829"/>
    </source>
</evidence>
<accession>A0A6P8H2C7</accession>
<feature type="region of interest" description="Disordered" evidence="9">
    <location>
        <begin position="118"/>
        <end position="171"/>
    </location>
</feature>
<feature type="transmembrane region" description="Helical" evidence="10">
    <location>
        <begin position="6"/>
        <end position="28"/>
    </location>
</feature>
<dbReference type="InterPro" id="IPR036390">
    <property type="entry name" value="WH_DNA-bd_sf"/>
</dbReference>
<proteinExistence type="inferred from homology"/>
<keyword evidence="8 10" id="KW-0472">Membrane</keyword>
<comment type="subcellular location">
    <subcellularLocation>
        <location evidence="1">Endoplasmic reticulum membrane</location>
        <topology evidence="1">Single-pass membrane protein</topology>
    </subcellularLocation>
</comment>
<dbReference type="FunFam" id="1.10.10.10:FF:000143">
    <property type="entry name" value="DDRGK domain-containing protein 1"/>
    <property type="match status" value="1"/>
</dbReference>
<dbReference type="RefSeq" id="XP_031549566.1">
    <property type="nucleotide sequence ID" value="XM_031693706.1"/>
</dbReference>
<evidence type="ECO:0000256" key="6">
    <source>
        <dbReference type="ARBA" id="ARBA00022824"/>
    </source>
</evidence>
<dbReference type="Proteomes" id="UP000515163">
    <property type="component" value="Unplaced"/>
</dbReference>
<evidence type="ECO:0000256" key="9">
    <source>
        <dbReference type="SAM" id="MobiDB-lite"/>
    </source>
</evidence>
<evidence type="ECO:0000256" key="5">
    <source>
        <dbReference type="ARBA" id="ARBA00022786"/>
    </source>
</evidence>
<reference evidence="12" key="1">
    <citation type="submission" date="2025-08" db="UniProtKB">
        <authorList>
            <consortium name="RefSeq"/>
        </authorList>
    </citation>
    <scope>IDENTIFICATION</scope>
    <source>
        <tissue evidence="12">Tentacle</tissue>
    </source>
</reference>
<dbReference type="GeneID" id="116287093"/>
<evidence type="ECO:0000256" key="10">
    <source>
        <dbReference type="SAM" id="Phobius"/>
    </source>
</evidence>
<dbReference type="Gene3D" id="1.10.10.10">
    <property type="entry name" value="Winged helix-like DNA-binding domain superfamily/Winged helix DNA-binding domain"/>
    <property type="match status" value="1"/>
</dbReference>
<evidence type="ECO:0000256" key="3">
    <source>
        <dbReference type="ARBA" id="ARBA00018218"/>
    </source>
</evidence>